<proteinExistence type="predicted"/>
<gene>
    <name evidence="1" type="ORF">Asppvi_011377</name>
</gene>
<accession>A0A9P3F104</accession>
<evidence type="ECO:0000313" key="1">
    <source>
        <dbReference type="EMBL" id="GIJ92395.1"/>
    </source>
</evidence>
<keyword evidence="2" id="KW-1185">Reference proteome</keyword>
<organism evidence="1 2">
    <name type="scientific">Aspergillus pseudoviridinutans</name>
    <dbReference type="NCBI Taxonomy" id="1517512"/>
    <lineage>
        <taxon>Eukaryota</taxon>
        <taxon>Fungi</taxon>
        <taxon>Dikarya</taxon>
        <taxon>Ascomycota</taxon>
        <taxon>Pezizomycotina</taxon>
        <taxon>Eurotiomycetes</taxon>
        <taxon>Eurotiomycetidae</taxon>
        <taxon>Eurotiales</taxon>
        <taxon>Aspergillaceae</taxon>
        <taxon>Aspergillus</taxon>
        <taxon>Aspergillus subgen. Fumigati</taxon>
    </lineage>
</organism>
<comment type="caution">
    <text evidence="1">The sequence shown here is derived from an EMBL/GenBank/DDBJ whole genome shotgun (WGS) entry which is preliminary data.</text>
</comment>
<name>A0A9P3F104_9EURO</name>
<dbReference type="Proteomes" id="UP001043456">
    <property type="component" value="Unassembled WGS sequence"/>
</dbReference>
<dbReference type="OrthoDB" id="1878542at2759"/>
<protein>
    <submittedName>
        <fullName evidence="1">Uncharacterized protein</fullName>
    </submittedName>
</protein>
<dbReference type="InterPro" id="IPR036188">
    <property type="entry name" value="FAD/NAD-bd_sf"/>
</dbReference>
<dbReference type="GeneID" id="67009986"/>
<dbReference type="RefSeq" id="XP_043163141.1">
    <property type="nucleotide sequence ID" value="XM_043307206.1"/>
</dbReference>
<dbReference type="EMBL" id="BHVY01000009">
    <property type="protein sequence ID" value="GIJ92395.1"/>
    <property type="molecule type" value="Genomic_DNA"/>
</dbReference>
<sequence>MAVEDGAVLGMLLTLYMRYVTDWKRTYKEESMKSHLPALLKLYEDVRKPRASSSVDYAIHNRRYFHWEDGFLQRLRDLVLRLSGMTRDTDWIGFVSSKQGKVLGYDVLEEGERAFEEWAKCNIRD</sequence>
<reference evidence="1 2" key="1">
    <citation type="submission" date="2018-10" db="EMBL/GenBank/DDBJ databases">
        <title>Pan-genome distribution and transcriptional activeness of fungal secondary metabolism genes in Aspergillus section Fumigati.</title>
        <authorList>
            <person name="Takahashi H."/>
            <person name="Umemura M."/>
            <person name="Ninomiya A."/>
            <person name="Kusuya Y."/>
            <person name="Urayama S."/>
            <person name="Shimizu M."/>
            <person name="Watanabe A."/>
            <person name="Kamei K."/>
            <person name="Yaguchi T."/>
            <person name="Hagiwara D."/>
        </authorList>
    </citation>
    <scope>NUCLEOTIDE SEQUENCE [LARGE SCALE GENOMIC DNA]</scope>
    <source>
        <strain evidence="1 2">IFM 55266</strain>
    </source>
</reference>
<dbReference type="SUPFAM" id="SSF51905">
    <property type="entry name" value="FAD/NAD(P)-binding domain"/>
    <property type="match status" value="1"/>
</dbReference>
<evidence type="ECO:0000313" key="2">
    <source>
        <dbReference type="Proteomes" id="UP001043456"/>
    </source>
</evidence>
<dbReference type="AlphaFoldDB" id="A0A9P3F104"/>